<sequence length="557" mass="63021">MRDSLICGHCNKTLAGGGLARCNQMTIEREVIRPDLIPGEPGEHNQTRSQESRYGSASNVAVAAHPLAPVNDRAERWYEKISVEPSMFLYMMAFMLTSVVEQAFFLYKACTVDHGYSHEICLNIEQYQDIKKQVQVTTSTFHQWNNIAMYVVPIILALFLGAWSDRRGRKLPLILGLTGKFVYSVMVVVNTRMPSWPVEYIIYTATIPSVLTGADIAIFASCFAYISDITTVEERTLRITILDATYLSTMPIGVALGNVIFNHTGKSYTIMFIINASLLACSIVYSMLRLKSRTTERQCSIRELPWYRMPLDFFDRQHVVRSVRTFLRKRTMHRRTYLYLLMVAMSFYTFQRDEKPKMYLYTQLRFNWDTDLYSYFKTYQSAAYVVMMFLGVPLFTKVLGLKDTLIIMIGALAHASARFVYIFAQVGWVLYIGATISSVGPVVAPVLRSMISKMVPTNERGIIFSFLSVFDNAVPLFSGVLYTQVYNSSINTYPQAVFLLTMGTQMVVFFIALAIHISLRGRTMDECTPIEKPPGSGLIDEAKGPAIDDEAPAVSQS</sequence>
<protein>
    <recommendedName>
        <fullName evidence="9">Major facilitator superfamily (MFS) profile domain-containing protein</fullName>
    </recommendedName>
</protein>
<evidence type="ECO:0000313" key="8">
    <source>
        <dbReference type="Proteomes" id="UP000075885"/>
    </source>
</evidence>
<dbReference type="AlphaFoldDB" id="A0A182PKM3"/>
<evidence type="ECO:0000256" key="3">
    <source>
        <dbReference type="ARBA" id="ARBA00022989"/>
    </source>
</evidence>
<dbReference type="Proteomes" id="UP000075885">
    <property type="component" value="Unassembled WGS sequence"/>
</dbReference>
<name>A0A182PKM3_9DIPT</name>
<organism evidence="7 8">
    <name type="scientific">Anopheles epiroticus</name>
    <dbReference type="NCBI Taxonomy" id="199890"/>
    <lineage>
        <taxon>Eukaryota</taxon>
        <taxon>Metazoa</taxon>
        <taxon>Ecdysozoa</taxon>
        <taxon>Arthropoda</taxon>
        <taxon>Hexapoda</taxon>
        <taxon>Insecta</taxon>
        <taxon>Pterygota</taxon>
        <taxon>Neoptera</taxon>
        <taxon>Endopterygota</taxon>
        <taxon>Diptera</taxon>
        <taxon>Nematocera</taxon>
        <taxon>Culicoidea</taxon>
        <taxon>Culicidae</taxon>
        <taxon>Anophelinae</taxon>
        <taxon>Anopheles</taxon>
    </lineage>
</organism>
<feature type="region of interest" description="Disordered" evidence="5">
    <location>
        <begin position="529"/>
        <end position="557"/>
    </location>
</feature>
<accession>A0A182PKM3</accession>
<feature type="transmembrane region" description="Helical" evidence="6">
    <location>
        <begin position="463"/>
        <end position="484"/>
    </location>
</feature>
<feature type="transmembrane region" description="Helical" evidence="6">
    <location>
        <begin position="404"/>
        <end position="424"/>
    </location>
</feature>
<evidence type="ECO:0000256" key="6">
    <source>
        <dbReference type="SAM" id="Phobius"/>
    </source>
</evidence>
<evidence type="ECO:0000313" key="7">
    <source>
        <dbReference type="EnsemblMetazoa" id="AEPI007490-PA"/>
    </source>
</evidence>
<comment type="subcellular location">
    <subcellularLocation>
        <location evidence="1">Membrane</location>
        <topology evidence="1">Multi-pass membrane protein</topology>
    </subcellularLocation>
</comment>
<keyword evidence="8" id="KW-1185">Reference proteome</keyword>
<evidence type="ECO:0000256" key="1">
    <source>
        <dbReference type="ARBA" id="ARBA00004141"/>
    </source>
</evidence>
<feature type="transmembrane region" description="Helical" evidence="6">
    <location>
        <begin position="267"/>
        <end position="288"/>
    </location>
</feature>
<feature type="transmembrane region" description="Helical" evidence="6">
    <location>
        <begin position="201"/>
        <end position="227"/>
    </location>
</feature>
<keyword evidence="3 6" id="KW-1133">Transmembrane helix</keyword>
<dbReference type="Pfam" id="PF07690">
    <property type="entry name" value="MFS_1"/>
    <property type="match status" value="1"/>
</dbReference>
<dbReference type="VEuPathDB" id="VectorBase:AEPI007490"/>
<reference evidence="8" key="1">
    <citation type="submission" date="2013-03" db="EMBL/GenBank/DDBJ databases">
        <title>The Genome Sequence of Anopheles epiroticus epiroticus2.</title>
        <authorList>
            <consortium name="The Broad Institute Genomics Platform"/>
            <person name="Neafsey D.E."/>
            <person name="Howell P."/>
            <person name="Walker B."/>
            <person name="Young S.K."/>
            <person name="Zeng Q."/>
            <person name="Gargeya S."/>
            <person name="Fitzgerald M."/>
            <person name="Haas B."/>
            <person name="Abouelleil A."/>
            <person name="Allen A.W."/>
            <person name="Alvarado L."/>
            <person name="Arachchi H.M."/>
            <person name="Berlin A.M."/>
            <person name="Chapman S.B."/>
            <person name="Gainer-Dewar J."/>
            <person name="Goldberg J."/>
            <person name="Griggs A."/>
            <person name="Gujja S."/>
            <person name="Hansen M."/>
            <person name="Howarth C."/>
            <person name="Imamovic A."/>
            <person name="Ireland A."/>
            <person name="Larimer J."/>
            <person name="McCowan C."/>
            <person name="Murphy C."/>
            <person name="Pearson M."/>
            <person name="Poon T.W."/>
            <person name="Priest M."/>
            <person name="Roberts A."/>
            <person name="Saif S."/>
            <person name="Shea T."/>
            <person name="Sisk P."/>
            <person name="Sykes S."/>
            <person name="Wortman J."/>
            <person name="Nusbaum C."/>
            <person name="Birren B."/>
        </authorList>
    </citation>
    <scope>NUCLEOTIDE SEQUENCE [LARGE SCALE GENOMIC DNA]</scope>
    <source>
        <strain evidence="8">Epiroticus2</strain>
    </source>
</reference>
<feature type="transmembrane region" description="Helical" evidence="6">
    <location>
        <begin position="372"/>
        <end position="392"/>
    </location>
</feature>
<dbReference type="PANTHER" id="PTHR23507:SF37">
    <property type="entry name" value="GH08173P"/>
    <property type="match status" value="1"/>
</dbReference>
<dbReference type="EnsemblMetazoa" id="AEPI007490-RA">
    <property type="protein sequence ID" value="AEPI007490-PA"/>
    <property type="gene ID" value="AEPI007490"/>
</dbReference>
<feature type="transmembrane region" description="Helical" evidence="6">
    <location>
        <begin position="239"/>
        <end position="261"/>
    </location>
</feature>
<evidence type="ECO:0000256" key="4">
    <source>
        <dbReference type="ARBA" id="ARBA00023136"/>
    </source>
</evidence>
<evidence type="ECO:0000256" key="2">
    <source>
        <dbReference type="ARBA" id="ARBA00022692"/>
    </source>
</evidence>
<feature type="transmembrane region" description="Helical" evidence="6">
    <location>
        <begin position="171"/>
        <end position="189"/>
    </location>
</feature>
<feature type="transmembrane region" description="Helical" evidence="6">
    <location>
        <begin position="147"/>
        <end position="164"/>
    </location>
</feature>
<dbReference type="GO" id="GO:0022857">
    <property type="term" value="F:transmembrane transporter activity"/>
    <property type="evidence" value="ECO:0007669"/>
    <property type="project" value="InterPro"/>
</dbReference>
<feature type="transmembrane region" description="Helical" evidence="6">
    <location>
        <begin position="496"/>
        <end position="515"/>
    </location>
</feature>
<keyword evidence="4 6" id="KW-0472">Membrane</keyword>
<dbReference type="PANTHER" id="PTHR23507">
    <property type="entry name" value="ZGC:174356"/>
    <property type="match status" value="1"/>
</dbReference>
<dbReference type="InterPro" id="IPR011701">
    <property type="entry name" value="MFS"/>
</dbReference>
<feature type="transmembrane region" description="Helical" evidence="6">
    <location>
        <begin position="430"/>
        <end position="451"/>
    </location>
</feature>
<keyword evidence="2 6" id="KW-0812">Transmembrane</keyword>
<dbReference type="InterPro" id="IPR036259">
    <property type="entry name" value="MFS_trans_sf"/>
</dbReference>
<dbReference type="GO" id="GO:0016020">
    <property type="term" value="C:membrane"/>
    <property type="evidence" value="ECO:0007669"/>
    <property type="project" value="UniProtKB-SubCell"/>
</dbReference>
<feature type="transmembrane region" description="Helical" evidence="6">
    <location>
        <begin position="336"/>
        <end position="352"/>
    </location>
</feature>
<dbReference type="Gene3D" id="1.20.1250.20">
    <property type="entry name" value="MFS general substrate transporter like domains"/>
    <property type="match status" value="1"/>
</dbReference>
<reference evidence="7" key="2">
    <citation type="submission" date="2020-05" db="UniProtKB">
        <authorList>
            <consortium name="EnsemblMetazoa"/>
        </authorList>
    </citation>
    <scope>IDENTIFICATION</scope>
    <source>
        <strain evidence="7">Epiroticus2</strain>
    </source>
</reference>
<feature type="transmembrane region" description="Helical" evidence="6">
    <location>
        <begin position="87"/>
        <end position="107"/>
    </location>
</feature>
<evidence type="ECO:0000256" key="5">
    <source>
        <dbReference type="SAM" id="MobiDB-lite"/>
    </source>
</evidence>
<dbReference type="SUPFAM" id="SSF103473">
    <property type="entry name" value="MFS general substrate transporter"/>
    <property type="match status" value="1"/>
</dbReference>
<dbReference type="STRING" id="199890.A0A182PKM3"/>
<proteinExistence type="predicted"/>
<evidence type="ECO:0008006" key="9">
    <source>
        <dbReference type="Google" id="ProtNLM"/>
    </source>
</evidence>